<dbReference type="RefSeq" id="WP_310275383.1">
    <property type="nucleotide sequence ID" value="NZ_JAVDXW010000001.1"/>
</dbReference>
<reference evidence="1" key="1">
    <citation type="submission" date="2023-07" db="EMBL/GenBank/DDBJ databases">
        <title>Sequencing the genomes of 1000 actinobacteria strains.</title>
        <authorList>
            <person name="Klenk H.-P."/>
        </authorList>
    </citation>
    <scope>NUCLEOTIDE SEQUENCE</scope>
    <source>
        <strain evidence="1">DSM 45977</strain>
    </source>
</reference>
<sequence length="42" mass="4553">MIDSPATPGGCWTHFSHVVMRGYRSLQAAANRCADGDWQVCG</sequence>
<dbReference type="Proteomes" id="UP001180845">
    <property type="component" value="Unassembled WGS sequence"/>
</dbReference>
<dbReference type="AlphaFoldDB" id="A0AAE4CMC6"/>
<accession>A0AAE4CMC6</accession>
<name>A0AAE4CMC6_9ACTN</name>
<proteinExistence type="predicted"/>
<dbReference type="EMBL" id="JAVDXW010000001">
    <property type="protein sequence ID" value="MDR7303220.1"/>
    <property type="molecule type" value="Genomic_DNA"/>
</dbReference>
<comment type="caution">
    <text evidence="1">The sequence shown here is derived from an EMBL/GenBank/DDBJ whole genome shotgun (WGS) entry which is preliminary data.</text>
</comment>
<evidence type="ECO:0000313" key="1">
    <source>
        <dbReference type="EMBL" id="MDR7303220.1"/>
    </source>
</evidence>
<evidence type="ECO:0000313" key="2">
    <source>
        <dbReference type="Proteomes" id="UP001180845"/>
    </source>
</evidence>
<organism evidence="1 2">
    <name type="scientific">Haloactinomyces albus</name>
    <dbReference type="NCBI Taxonomy" id="1352928"/>
    <lineage>
        <taxon>Bacteria</taxon>
        <taxon>Bacillati</taxon>
        <taxon>Actinomycetota</taxon>
        <taxon>Actinomycetes</taxon>
        <taxon>Actinopolysporales</taxon>
        <taxon>Actinopolysporaceae</taxon>
        <taxon>Haloactinomyces</taxon>
    </lineage>
</organism>
<gene>
    <name evidence="1" type="ORF">JOF55_003401</name>
</gene>
<protein>
    <submittedName>
        <fullName evidence="1">Uncharacterized protein</fullName>
    </submittedName>
</protein>
<keyword evidence="2" id="KW-1185">Reference proteome</keyword>